<protein>
    <submittedName>
        <fullName evidence="9">Chaperone protein EcpD</fullName>
    </submittedName>
</protein>
<evidence type="ECO:0000313" key="9">
    <source>
        <dbReference type="EMBL" id="SEL59529.1"/>
    </source>
</evidence>
<name>A0A1H7RHC6_9BURK</name>
<evidence type="ECO:0000256" key="2">
    <source>
        <dbReference type="ARBA" id="ARBA00007399"/>
    </source>
</evidence>
<feature type="signal peptide" evidence="6">
    <location>
        <begin position="1"/>
        <end position="22"/>
    </location>
</feature>
<sequence>MKRFIFAAALLSLFGAAAPASAGVVIEGTRVVYPARDREVTVKMTNKGDGPVLMQVWADRGDAHSQPQTADAPFLITPPIFRLDAGKGQAVRMVFTGDAVPADRESLFWFNALEVPTMPADADRNYMQIAVRSRLKLFYRPEGLRGDLSSAVESVTWKVEPTANGYRLHGENPSPYHVTFTKLQVTQDGKTYEAENGMIDPLSGRDFPLPGFPGRHADAKVHYNWMSDYGPGPRAEAALQ</sequence>
<dbReference type="InterPro" id="IPR036316">
    <property type="entry name" value="Pili_assmbl_chap_C_dom_sf"/>
</dbReference>
<accession>A0A1H7RHC6</accession>
<dbReference type="InterPro" id="IPR013783">
    <property type="entry name" value="Ig-like_fold"/>
</dbReference>
<dbReference type="SUPFAM" id="SSF49354">
    <property type="entry name" value="PapD-like"/>
    <property type="match status" value="1"/>
</dbReference>
<evidence type="ECO:0000259" key="7">
    <source>
        <dbReference type="Pfam" id="PF00345"/>
    </source>
</evidence>
<evidence type="ECO:0000256" key="4">
    <source>
        <dbReference type="ARBA" id="ARBA00022764"/>
    </source>
</evidence>
<dbReference type="OrthoDB" id="9131059at2"/>
<dbReference type="RefSeq" id="WP_090553210.1">
    <property type="nucleotide sequence ID" value="NZ_FNSR01000003.1"/>
</dbReference>
<evidence type="ECO:0000256" key="5">
    <source>
        <dbReference type="ARBA" id="ARBA00023186"/>
    </source>
</evidence>
<dbReference type="GO" id="GO:0030288">
    <property type="term" value="C:outer membrane-bounded periplasmic space"/>
    <property type="evidence" value="ECO:0007669"/>
    <property type="project" value="InterPro"/>
</dbReference>
<feature type="domain" description="Pili assembly chaperone N-terminal" evidence="7">
    <location>
        <begin position="23"/>
        <end position="144"/>
    </location>
</feature>
<dbReference type="InterPro" id="IPR016148">
    <property type="entry name" value="Pili_assmbl_chaperone_C"/>
</dbReference>
<dbReference type="PANTHER" id="PTHR30251:SF2">
    <property type="entry name" value="FIMBRIAL CHAPERONE YADV-RELATED"/>
    <property type="match status" value="1"/>
</dbReference>
<dbReference type="SUPFAM" id="SSF49584">
    <property type="entry name" value="Periplasmic chaperone C-domain"/>
    <property type="match status" value="1"/>
</dbReference>
<keyword evidence="10" id="KW-1185">Reference proteome</keyword>
<keyword evidence="3 6" id="KW-0732">Signal</keyword>
<evidence type="ECO:0000256" key="1">
    <source>
        <dbReference type="ARBA" id="ARBA00004418"/>
    </source>
</evidence>
<dbReference type="InterPro" id="IPR001829">
    <property type="entry name" value="Pili_assmbl_chaperone_bac"/>
</dbReference>
<dbReference type="InterPro" id="IPR008962">
    <property type="entry name" value="PapD-like_sf"/>
</dbReference>
<evidence type="ECO:0000313" key="10">
    <source>
        <dbReference type="Proteomes" id="UP000199120"/>
    </source>
</evidence>
<dbReference type="Gene3D" id="2.60.40.10">
    <property type="entry name" value="Immunoglobulins"/>
    <property type="match status" value="2"/>
</dbReference>
<dbReference type="EMBL" id="FOAJ01000010">
    <property type="protein sequence ID" value="SEL59529.1"/>
    <property type="molecule type" value="Genomic_DNA"/>
</dbReference>
<reference evidence="10" key="1">
    <citation type="submission" date="2016-10" db="EMBL/GenBank/DDBJ databases">
        <authorList>
            <person name="Varghese N."/>
            <person name="Submissions S."/>
        </authorList>
    </citation>
    <scope>NUCLEOTIDE SEQUENCE [LARGE SCALE GENOMIC DNA]</scope>
    <source>
        <strain evidence="10">LMG 26416</strain>
    </source>
</reference>
<dbReference type="Proteomes" id="UP000199120">
    <property type="component" value="Unassembled WGS sequence"/>
</dbReference>
<comment type="similarity">
    <text evidence="2">Belongs to the periplasmic pilus chaperone family.</text>
</comment>
<evidence type="ECO:0000256" key="6">
    <source>
        <dbReference type="SAM" id="SignalP"/>
    </source>
</evidence>
<dbReference type="InterPro" id="IPR050643">
    <property type="entry name" value="Periplasmic_pilus_chap"/>
</dbReference>
<dbReference type="AlphaFoldDB" id="A0A1H7RHC6"/>
<evidence type="ECO:0000259" key="8">
    <source>
        <dbReference type="Pfam" id="PF02753"/>
    </source>
</evidence>
<comment type="subcellular location">
    <subcellularLocation>
        <location evidence="1">Periplasm</location>
    </subcellularLocation>
</comment>
<keyword evidence="5" id="KW-0143">Chaperone</keyword>
<gene>
    <name evidence="9" type="ORF">SAMN05192542_1107</name>
</gene>
<dbReference type="PRINTS" id="PR00969">
    <property type="entry name" value="CHAPERONPILI"/>
</dbReference>
<feature type="chain" id="PRO_5030029220" evidence="6">
    <location>
        <begin position="23"/>
        <end position="240"/>
    </location>
</feature>
<dbReference type="STRING" id="416943.SAMN05445871_6271"/>
<organism evidence="9 10">
    <name type="scientific">Paraburkholderia caballeronis</name>
    <dbReference type="NCBI Taxonomy" id="416943"/>
    <lineage>
        <taxon>Bacteria</taxon>
        <taxon>Pseudomonadati</taxon>
        <taxon>Pseudomonadota</taxon>
        <taxon>Betaproteobacteria</taxon>
        <taxon>Burkholderiales</taxon>
        <taxon>Burkholderiaceae</taxon>
        <taxon>Paraburkholderia</taxon>
    </lineage>
</organism>
<feature type="domain" description="Pili assembly chaperone C-terminal" evidence="8">
    <location>
        <begin position="171"/>
        <end position="230"/>
    </location>
</feature>
<proteinExistence type="inferred from homology"/>
<dbReference type="Pfam" id="PF02753">
    <property type="entry name" value="PapD_C"/>
    <property type="match status" value="1"/>
</dbReference>
<dbReference type="GO" id="GO:0071555">
    <property type="term" value="P:cell wall organization"/>
    <property type="evidence" value="ECO:0007669"/>
    <property type="project" value="InterPro"/>
</dbReference>
<dbReference type="InterPro" id="IPR016147">
    <property type="entry name" value="Pili_assmbl_chaperone_N"/>
</dbReference>
<keyword evidence="4" id="KW-0574">Periplasm</keyword>
<dbReference type="PANTHER" id="PTHR30251">
    <property type="entry name" value="PILUS ASSEMBLY CHAPERONE"/>
    <property type="match status" value="1"/>
</dbReference>
<evidence type="ECO:0000256" key="3">
    <source>
        <dbReference type="ARBA" id="ARBA00022729"/>
    </source>
</evidence>
<dbReference type="Pfam" id="PF00345">
    <property type="entry name" value="PapD_N"/>
    <property type="match status" value="1"/>
</dbReference>